<keyword evidence="1" id="KW-0479">Metal-binding</keyword>
<dbReference type="PROSITE" id="PS01032">
    <property type="entry name" value="PPM_1"/>
    <property type="match status" value="1"/>
</dbReference>
<organism evidence="7">
    <name type="scientific">Palpitomonas bilix</name>
    <dbReference type="NCBI Taxonomy" id="652834"/>
    <lineage>
        <taxon>Eukaryota</taxon>
        <taxon>Eukaryota incertae sedis</taxon>
    </lineage>
</organism>
<dbReference type="InterPro" id="IPR001932">
    <property type="entry name" value="PPM-type_phosphatase-like_dom"/>
</dbReference>
<evidence type="ECO:0000256" key="4">
    <source>
        <dbReference type="RuleBase" id="RU003465"/>
    </source>
</evidence>
<feature type="compositionally biased region" description="Basic and acidic residues" evidence="5">
    <location>
        <begin position="87"/>
        <end position="112"/>
    </location>
</feature>
<dbReference type="InterPro" id="IPR015655">
    <property type="entry name" value="PP2C"/>
</dbReference>
<reference evidence="7" key="1">
    <citation type="submission" date="2021-01" db="EMBL/GenBank/DDBJ databases">
        <authorList>
            <person name="Corre E."/>
            <person name="Pelletier E."/>
            <person name="Niang G."/>
            <person name="Scheremetjew M."/>
            <person name="Finn R."/>
            <person name="Kale V."/>
            <person name="Holt S."/>
            <person name="Cochrane G."/>
            <person name="Meng A."/>
            <person name="Brown T."/>
            <person name="Cohen L."/>
        </authorList>
    </citation>
    <scope>NUCLEOTIDE SEQUENCE</scope>
    <source>
        <strain evidence="7">NIES-2562</strain>
    </source>
</reference>
<feature type="region of interest" description="Disordered" evidence="5">
    <location>
        <begin position="84"/>
        <end position="119"/>
    </location>
</feature>
<dbReference type="InterPro" id="IPR036457">
    <property type="entry name" value="PPM-type-like_dom_sf"/>
</dbReference>
<evidence type="ECO:0000313" key="7">
    <source>
        <dbReference type="EMBL" id="CAE0262573.1"/>
    </source>
</evidence>
<sequence length="460" mass="51555">MYFQGNRRHRNQTCEFSQLALLARLYLGQSQSKKALLSAGDACVVRERDRSVVAVGWPTEWQEGIAVRVLNGSLQQEEAWFKSFHSNKGEEGNDSERSERRGGESHRPRTDGPPHLQSTGPVEAVALSVGAFAAQGPRERMEDEHTIVMNTFDENVKSHSVCSYIGVYDGHGGTEAAHYLKQYLHGAIRNSHAFRTDVKTAMREAFARTDEALLDNARERRYESGAVAVSIIVRHRTAYICNCGDARAVLNRAGIALELSLDHTLQLQQERHRIEQCGGRVMRGRLNGLLAVSRAFGDLHLPPLSLSASGRLDEEGANAEGDSPYIDQKRWNRAKKMIGLTVEPRVSEEELDSEDKFMIIACDGLWDVFSNQEAIKFAQESIDLRTESCVEERTGESGAKIRVLMRDKLYSLVAKDLVKEAHDRHSEDNVSVVVVGMNNFPPLPLPRPPRRRLFLKPKSK</sequence>
<dbReference type="InterPro" id="IPR000222">
    <property type="entry name" value="PP2C_BS"/>
</dbReference>
<evidence type="ECO:0000256" key="5">
    <source>
        <dbReference type="SAM" id="MobiDB-lite"/>
    </source>
</evidence>
<dbReference type="PANTHER" id="PTHR47992">
    <property type="entry name" value="PROTEIN PHOSPHATASE"/>
    <property type="match status" value="1"/>
</dbReference>
<dbReference type="CDD" id="cd00143">
    <property type="entry name" value="PP2Cc"/>
    <property type="match status" value="1"/>
</dbReference>
<dbReference type="EMBL" id="HBIB01038168">
    <property type="protein sequence ID" value="CAE0262573.1"/>
    <property type="molecule type" value="Transcribed_RNA"/>
</dbReference>
<feature type="domain" description="PPM-type phosphatase" evidence="6">
    <location>
        <begin position="128"/>
        <end position="437"/>
    </location>
</feature>
<evidence type="ECO:0000259" key="6">
    <source>
        <dbReference type="PROSITE" id="PS51746"/>
    </source>
</evidence>
<comment type="similarity">
    <text evidence="4">Belongs to the PP2C family.</text>
</comment>
<proteinExistence type="inferred from homology"/>
<name>A0A7S3GD79_9EUKA</name>
<dbReference type="GO" id="GO:0004722">
    <property type="term" value="F:protein serine/threonine phosphatase activity"/>
    <property type="evidence" value="ECO:0007669"/>
    <property type="project" value="InterPro"/>
</dbReference>
<dbReference type="Gene3D" id="3.60.40.10">
    <property type="entry name" value="PPM-type phosphatase domain"/>
    <property type="match status" value="1"/>
</dbReference>
<keyword evidence="3 4" id="KW-0904">Protein phosphatase</keyword>
<protein>
    <recommendedName>
        <fullName evidence="6">PPM-type phosphatase domain-containing protein</fullName>
    </recommendedName>
</protein>
<dbReference type="SMART" id="SM00332">
    <property type="entry name" value="PP2Cc"/>
    <property type="match status" value="1"/>
</dbReference>
<dbReference type="Pfam" id="PF00481">
    <property type="entry name" value="PP2C"/>
    <property type="match status" value="1"/>
</dbReference>
<evidence type="ECO:0000256" key="3">
    <source>
        <dbReference type="ARBA" id="ARBA00022912"/>
    </source>
</evidence>
<evidence type="ECO:0000256" key="1">
    <source>
        <dbReference type="ARBA" id="ARBA00022723"/>
    </source>
</evidence>
<accession>A0A7S3GD79</accession>
<dbReference type="AlphaFoldDB" id="A0A7S3GD79"/>
<gene>
    <name evidence="7" type="ORF">PBIL07802_LOCUS24868</name>
</gene>
<dbReference type="SUPFAM" id="SSF81606">
    <property type="entry name" value="PP2C-like"/>
    <property type="match status" value="1"/>
</dbReference>
<dbReference type="GO" id="GO:0046872">
    <property type="term" value="F:metal ion binding"/>
    <property type="evidence" value="ECO:0007669"/>
    <property type="project" value="UniProtKB-KW"/>
</dbReference>
<evidence type="ECO:0000256" key="2">
    <source>
        <dbReference type="ARBA" id="ARBA00022801"/>
    </source>
</evidence>
<keyword evidence="2 4" id="KW-0378">Hydrolase</keyword>
<dbReference type="PROSITE" id="PS51746">
    <property type="entry name" value="PPM_2"/>
    <property type="match status" value="1"/>
</dbReference>